<dbReference type="HOGENOM" id="CLU_3292265_0_0_5"/>
<dbReference type="EMBL" id="AP014648">
    <property type="protein sequence ID" value="BAQ17990.1"/>
    <property type="molecule type" value="Genomic_DNA"/>
</dbReference>
<dbReference type="KEGG" id="mcg:GL4_2556"/>
<dbReference type="STRING" id="1384459.GL4_2556"/>
<dbReference type="Proteomes" id="UP000031643">
    <property type="component" value="Chromosome"/>
</dbReference>
<accession>A0A0A8K519</accession>
<reference evidence="2 3" key="1">
    <citation type="submission" date="2014-09" db="EMBL/GenBank/DDBJ databases">
        <title>Genome sequencing of Methyloceanibacter caenitepidi Gela4.</title>
        <authorList>
            <person name="Takeuchi M."/>
            <person name="Susumu S."/>
            <person name="Kamagata Y."/>
            <person name="Oshima K."/>
            <person name="Hattori M."/>
            <person name="Iwasaki W."/>
        </authorList>
    </citation>
    <scope>NUCLEOTIDE SEQUENCE [LARGE SCALE GENOMIC DNA]</scope>
    <source>
        <strain evidence="2 3">Gela4</strain>
    </source>
</reference>
<evidence type="ECO:0000256" key="1">
    <source>
        <dbReference type="SAM" id="Phobius"/>
    </source>
</evidence>
<keyword evidence="3" id="KW-1185">Reference proteome</keyword>
<organism evidence="2 3">
    <name type="scientific">Methyloceanibacter caenitepidi</name>
    <dbReference type="NCBI Taxonomy" id="1384459"/>
    <lineage>
        <taxon>Bacteria</taxon>
        <taxon>Pseudomonadati</taxon>
        <taxon>Pseudomonadota</taxon>
        <taxon>Alphaproteobacteria</taxon>
        <taxon>Hyphomicrobiales</taxon>
        <taxon>Hyphomicrobiaceae</taxon>
        <taxon>Methyloceanibacter</taxon>
    </lineage>
</organism>
<feature type="transmembrane region" description="Helical" evidence="1">
    <location>
        <begin position="20"/>
        <end position="39"/>
    </location>
</feature>
<name>A0A0A8K519_9HYPH</name>
<keyword evidence="1" id="KW-1133">Transmembrane helix</keyword>
<evidence type="ECO:0000313" key="2">
    <source>
        <dbReference type="EMBL" id="BAQ17990.1"/>
    </source>
</evidence>
<evidence type="ECO:0000313" key="3">
    <source>
        <dbReference type="Proteomes" id="UP000031643"/>
    </source>
</evidence>
<gene>
    <name evidence="2" type="ORF">GL4_2556</name>
</gene>
<dbReference type="AlphaFoldDB" id="A0A0A8K519"/>
<keyword evidence="1" id="KW-0472">Membrane</keyword>
<sequence>MSLRQTVMNAEDPKSRLPYVYTWLGTAAVIAALIYLFHFI</sequence>
<proteinExistence type="predicted"/>
<protein>
    <submittedName>
        <fullName evidence="2">Uncharacterized protein</fullName>
    </submittedName>
</protein>
<keyword evidence="1" id="KW-0812">Transmembrane</keyword>